<dbReference type="EMBL" id="MG592603">
    <property type="protein sequence ID" value="AUR97298.1"/>
    <property type="molecule type" value="Genomic_DNA"/>
</dbReference>
<reference evidence="1 2" key="1">
    <citation type="submission" date="2017-11" db="EMBL/GenBank/DDBJ databases">
        <title>A major lineage of nontailed dsDNA viruses as unrecognized killers of marine bacteria.</title>
        <authorList>
            <person name="Kauffman K.M."/>
            <person name="Hussain F.A."/>
            <person name="Yang J."/>
            <person name="Arevalo P."/>
            <person name="Brown J.M."/>
            <person name="Chang W.K."/>
            <person name="VanInsberghe D."/>
            <person name="Elsherbini J."/>
            <person name="Cutler M.B."/>
            <person name="Kelly L."/>
            <person name="Polz M.F."/>
        </authorList>
    </citation>
    <scope>NUCLEOTIDE SEQUENCE [LARGE SCALE GENOMIC DNA]</scope>
</reference>
<organism evidence="1 2">
    <name type="scientific">Vibrio phage 1.238.A._10N.261.52.F10</name>
    <dbReference type="NCBI Taxonomy" id="1881231"/>
    <lineage>
        <taxon>Viruses</taxon>
        <taxon>Duplodnaviria</taxon>
        <taxon>Heunggongvirae</taxon>
        <taxon>Uroviricota</taxon>
        <taxon>Caudoviricetes</taxon>
        <taxon>Schitoviridae</taxon>
        <taxon>Pariacacavirus</taxon>
        <taxon>Pariacacavirus 1238A</taxon>
    </lineage>
</organism>
<accession>A0A2I7RUH0</accession>
<sequence>MPKYTNKHNIPLPLAVLLATDEYDHNDEPWTISATKLLGSVRQIVLESRVSAEEVEIDISDLIASTQGTALHDAMERAWLNPKLPEVLKSLGLPARVADKVRVNPTEGKTNLDVHLERRTSKKIGKWTVSGKFDFIMEEMPMDLKNTSVYSWGKSSDDYKMQLSMYRWLNPDITSKDLGKIMFWFKNWSEYAKKGDGYPPFTIAEKTINLLSPAHTEHWVSQKLNQIDLYWNTPESELPLCTPEEMWQAPSEFKYYSSATSQRASKKFDNTHEAHTYMLSKGKGEVREIKQSPTKCGYCNARFKCSQYASMVQQGIIK</sequence>
<proteinExistence type="predicted"/>
<dbReference type="InterPro" id="IPR011604">
    <property type="entry name" value="PDDEXK-like_dom_sf"/>
</dbReference>
<dbReference type="Gene3D" id="3.90.320.10">
    <property type="match status" value="1"/>
</dbReference>
<gene>
    <name evidence="1" type="ORF">NVP1238A_49</name>
</gene>
<protein>
    <submittedName>
        <fullName evidence="1">PD-(D/E)XK nuclease superfamily protein</fullName>
    </submittedName>
</protein>
<evidence type="ECO:0000313" key="2">
    <source>
        <dbReference type="Proteomes" id="UP000269348"/>
    </source>
</evidence>
<name>A0A2I7RUH0_9CAUD</name>
<keyword evidence="2" id="KW-1185">Reference proteome</keyword>
<dbReference type="Proteomes" id="UP000269348">
    <property type="component" value="Segment"/>
</dbReference>
<evidence type="ECO:0000313" key="1">
    <source>
        <dbReference type="EMBL" id="AUR97298.1"/>
    </source>
</evidence>